<dbReference type="AlphaFoldDB" id="A0AAW1EZR9"/>
<accession>A0AAW1EZR9</accession>
<evidence type="ECO:0000256" key="1">
    <source>
        <dbReference type="SAM" id="MobiDB-lite"/>
    </source>
</evidence>
<proteinExistence type="predicted"/>
<gene>
    <name evidence="2" type="ORF">VZT92_014125</name>
</gene>
<reference evidence="2 3" key="1">
    <citation type="journal article" date="2024" name="Genome Biol. Evol.">
        <title>Chromosome-level genome assembly of the viviparous eelpout Zoarces viviparus.</title>
        <authorList>
            <person name="Fuhrmann N."/>
            <person name="Brasseur M.V."/>
            <person name="Bakowski C.E."/>
            <person name="Podsiadlowski L."/>
            <person name="Prost S."/>
            <person name="Krehenwinkel H."/>
            <person name="Mayer C."/>
        </authorList>
    </citation>
    <scope>NUCLEOTIDE SEQUENCE [LARGE SCALE GENOMIC DNA]</scope>
    <source>
        <strain evidence="2">NO-MEL_2022_Ind0_liver</strain>
    </source>
</reference>
<protein>
    <submittedName>
        <fullName evidence="2">Uncharacterized protein</fullName>
    </submittedName>
</protein>
<name>A0AAW1EZR9_ZOAVI</name>
<comment type="caution">
    <text evidence="2">The sequence shown here is derived from an EMBL/GenBank/DDBJ whole genome shotgun (WGS) entry which is preliminary data.</text>
</comment>
<dbReference type="EMBL" id="JBCEZU010000112">
    <property type="protein sequence ID" value="KAK9527575.1"/>
    <property type="molecule type" value="Genomic_DNA"/>
</dbReference>
<organism evidence="2 3">
    <name type="scientific">Zoarces viviparus</name>
    <name type="common">Viviparous eelpout</name>
    <name type="synonym">Blennius viviparus</name>
    <dbReference type="NCBI Taxonomy" id="48416"/>
    <lineage>
        <taxon>Eukaryota</taxon>
        <taxon>Metazoa</taxon>
        <taxon>Chordata</taxon>
        <taxon>Craniata</taxon>
        <taxon>Vertebrata</taxon>
        <taxon>Euteleostomi</taxon>
        <taxon>Actinopterygii</taxon>
        <taxon>Neopterygii</taxon>
        <taxon>Teleostei</taxon>
        <taxon>Neoteleostei</taxon>
        <taxon>Acanthomorphata</taxon>
        <taxon>Eupercaria</taxon>
        <taxon>Perciformes</taxon>
        <taxon>Cottioidei</taxon>
        <taxon>Zoarcales</taxon>
        <taxon>Zoarcidae</taxon>
        <taxon>Zoarcinae</taxon>
        <taxon>Zoarces</taxon>
    </lineage>
</organism>
<feature type="region of interest" description="Disordered" evidence="1">
    <location>
        <begin position="15"/>
        <end position="60"/>
    </location>
</feature>
<sequence length="103" mass="11033">MRDSLAAAGGFVAAMPNALPPTQQPGFASSAADLDRESWPGTTSSLLHTRDSYRADGGPAWRRSPLTRTLLLHYQNAAPSFMPTHNKGSDKNYAESFGKTKPG</sequence>
<keyword evidence="3" id="KW-1185">Reference proteome</keyword>
<feature type="region of interest" description="Disordered" evidence="1">
    <location>
        <begin position="79"/>
        <end position="103"/>
    </location>
</feature>
<dbReference type="Proteomes" id="UP001488805">
    <property type="component" value="Unassembled WGS sequence"/>
</dbReference>
<evidence type="ECO:0000313" key="2">
    <source>
        <dbReference type="EMBL" id="KAK9527575.1"/>
    </source>
</evidence>
<evidence type="ECO:0000313" key="3">
    <source>
        <dbReference type="Proteomes" id="UP001488805"/>
    </source>
</evidence>